<dbReference type="SUPFAM" id="SSF57196">
    <property type="entry name" value="EGF/Laminin"/>
    <property type="match status" value="1"/>
</dbReference>
<keyword evidence="1" id="KW-0245">EGF-like domain</keyword>
<protein>
    <submittedName>
        <fullName evidence="4">EGF-like domain</fullName>
    </submittedName>
</protein>
<accession>A0A5E4NK33</accession>
<sequence length="125" mass="14053">MDATPLILPLLLITAIIIPVLEGCDQTRQGCRIQEGSCLCGIGCYSEYRYSNYEECRKALKGRRYDFCAQGPCYHNGVCVQTFQEPGYKCRCSGTGYYGSRCEIDCYGQQNTTAKQEIPFECIVI</sequence>
<dbReference type="Proteomes" id="UP000325440">
    <property type="component" value="Unassembled WGS sequence"/>
</dbReference>
<keyword evidence="1" id="KW-1015">Disulfide bond</keyword>
<name>A0A5E4NK33_9HEMI</name>
<feature type="domain" description="EGF-like" evidence="3">
    <location>
        <begin position="64"/>
        <end position="103"/>
    </location>
</feature>
<feature type="disulfide bond" evidence="1">
    <location>
        <begin position="73"/>
        <end position="90"/>
    </location>
</feature>
<evidence type="ECO:0000256" key="1">
    <source>
        <dbReference type="PROSITE-ProRule" id="PRU00076"/>
    </source>
</evidence>
<dbReference type="Pfam" id="PF00008">
    <property type="entry name" value="EGF"/>
    <property type="match status" value="1"/>
</dbReference>
<dbReference type="PROSITE" id="PS50026">
    <property type="entry name" value="EGF_3"/>
    <property type="match status" value="1"/>
</dbReference>
<reference evidence="4 5" key="1">
    <citation type="submission" date="2019-08" db="EMBL/GenBank/DDBJ databases">
        <authorList>
            <person name="Alioto T."/>
            <person name="Alioto T."/>
            <person name="Gomez Garrido J."/>
        </authorList>
    </citation>
    <scope>NUCLEOTIDE SEQUENCE [LARGE SCALE GENOMIC DNA]</scope>
</reference>
<dbReference type="OrthoDB" id="10046852at2759"/>
<evidence type="ECO:0000313" key="5">
    <source>
        <dbReference type="Proteomes" id="UP000325440"/>
    </source>
</evidence>
<dbReference type="AlphaFoldDB" id="A0A5E4NK33"/>
<dbReference type="Gene3D" id="2.10.25.10">
    <property type="entry name" value="Laminin"/>
    <property type="match status" value="1"/>
</dbReference>
<dbReference type="InterPro" id="IPR000742">
    <property type="entry name" value="EGF"/>
</dbReference>
<keyword evidence="5" id="KW-1185">Reference proteome</keyword>
<dbReference type="SMART" id="SM00181">
    <property type="entry name" value="EGF"/>
    <property type="match status" value="1"/>
</dbReference>
<proteinExistence type="predicted"/>
<gene>
    <name evidence="4" type="ORF">CINCED_3A015373</name>
</gene>
<evidence type="ECO:0000256" key="2">
    <source>
        <dbReference type="SAM" id="SignalP"/>
    </source>
</evidence>
<dbReference type="EMBL" id="CABPRJ010002396">
    <property type="protein sequence ID" value="VVC45172.1"/>
    <property type="molecule type" value="Genomic_DNA"/>
</dbReference>
<comment type="caution">
    <text evidence="1">Lacks conserved residue(s) required for the propagation of feature annotation.</text>
</comment>
<evidence type="ECO:0000313" key="4">
    <source>
        <dbReference type="EMBL" id="VVC45172.1"/>
    </source>
</evidence>
<evidence type="ECO:0000259" key="3">
    <source>
        <dbReference type="PROSITE" id="PS50026"/>
    </source>
</evidence>
<feature type="signal peptide" evidence="2">
    <location>
        <begin position="1"/>
        <end position="23"/>
    </location>
</feature>
<organism evidence="4 5">
    <name type="scientific">Cinara cedri</name>
    <dbReference type="NCBI Taxonomy" id="506608"/>
    <lineage>
        <taxon>Eukaryota</taxon>
        <taxon>Metazoa</taxon>
        <taxon>Ecdysozoa</taxon>
        <taxon>Arthropoda</taxon>
        <taxon>Hexapoda</taxon>
        <taxon>Insecta</taxon>
        <taxon>Pterygota</taxon>
        <taxon>Neoptera</taxon>
        <taxon>Paraneoptera</taxon>
        <taxon>Hemiptera</taxon>
        <taxon>Sternorrhyncha</taxon>
        <taxon>Aphidomorpha</taxon>
        <taxon>Aphidoidea</taxon>
        <taxon>Aphididae</taxon>
        <taxon>Lachninae</taxon>
        <taxon>Cinara</taxon>
    </lineage>
</organism>
<keyword evidence="2" id="KW-0732">Signal</keyword>
<feature type="chain" id="PRO_5022857439" evidence="2">
    <location>
        <begin position="24"/>
        <end position="125"/>
    </location>
</feature>